<proteinExistence type="predicted"/>
<dbReference type="Proteomes" id="UP000218439">
    <property type="component" value="Unassembled WGS sequence"/>
</dbReference>
<sequence length="162" mass="18341">MGAKMKDYFWKAQDAENKRKYKKAFKYYLKGDELGDLGCTLNAGYCFHCGQGVKRNLGKAIEYYSKCVDGGYAVGASNLGMLYLERNDLERAKEYLLKAIAMGDKSAAVDIANIYNKEGNFIDAKYFYEMVLNFEPGTIMEAAIEEAQEKLKELAKRCNNII</sequence>
<dbReference type="Pfam" id="PF13181">
    <property type="entry name" value="TPR_8"/>
    <property type="match status" value="1"/>
</dbReference>
<feature type="repeat" description="TPR" evidence="1">
    <location>
        <begin position="73"/>
        <end position="106"/>
    </location>
</feature>
<organism evidence="2 3">
    <name type="scientific">Vandammella animalimorsus</name>
    <dbReference type="NCBI Taxonomy" id="2029117"/>
    <lineage>
        <taxon>Bacteria</taxon>
        <taxon>Pseudomonadati</taxon>
        <taxon>Pseudomonadota</taxon>
        <taxon>Betaproteobacteria</taxon>
        <taxon>Burkholderiales</taxon>
        <taxon>Comamonadaceae</taxon>
        <taxon>Vandammella</taxon>
    </lineage>
</organism>
<name>A0A2A2AP33_9BURK</name>
<dbReference type="PROSITE" id="PS50005">
    <property type="entry name" value="TPR"/>
    <property type="match status" value="1"/>
</dbReference>
<protein>
    <recommendedName>
        <fullName evidence="4">Beta-lactamase</fullName>
    </recommendedName>
</protein>
<comment type="caution">
    <text evidence="2">The sequence shown here is derived from an EMBL/GenBank/DDBJ whole genome shotgun (WGS) entry which is preliminary data.</text>
</comment>
<evidence type="ECO:0008006" key="4">
    <source>
        <dbReference type="Google" id="ProtNLM"/>
    </source>
</evidence>
<dbReference type="PANTHER" id="PTHR45011:SF1">
    <property type="entry name" value="DAP3-BINDING CELL DEATH ENHANCER 1"/>
    <property type="match status" value="1"/>
</dbReference>
<dbReference type="SUPFAM" id="SSF81901">
    <property type="entry name" value="HCP-like"/>
    <property type="match status" value="1"/>
</dbReference>
<dbReference type="SMART" id="SM00671">
    <property type="entry name" value="SEL1"/>
    <property type="match status" value="2"/>
</dbReference>
<dbReference type="PANTHER" id="PTHR45011">
    <property type="entry name" value="DAP3-BINDING CELL DEATH ENHANCER 1"/>
    <property type="match status" value="1"/>
</dbReference>
<keyword evidence="1" id="KW-0802">TPR repeat</keyword>
<evidence type="ECO:0000256" key="1">
    <source>
        <dbReference type="PROSITE-ProRule" id="PRU00339"/>
    </source>
</evidence>
<dbReference type="AlphaFoldDB" id="A0A2A2AP33"/>
<dbReference type="InterPro" id="IPR052748">
    <property type="entry name" value="ISR_Activator"/>
</dbReference>
<dbReference type="Pfam" id="PF08238">
    <property type="entry name" value="Sel1"/>
    <property type="match status" value="2"/>
</dbReference>
<evidence type="ECO:0000313" key="2">
    <source>
        <dbReference type="EMBL" id="PAT40355.1"/>
    </source>
</evidence>
<dbReference type="InterPro" id="IPR019734">
    <property type="entry name" value="TPR_rpt"/>
</dbReference>
<dbReference type="InterPro" id="IPR011990">
    <property type="entry name" value="TPR-like_helical_dom_sf"/>
</dbReference>
<reference evidence="2 3" key="1">
    <citation type="submission" date="2017-08" db="EMBL/GenBank/DDBJ databases">
        <title>WGS of Clinical strains of the CDC Group NO-1 linked to zoonotic infections in humans.</title>
        <authorList>
            <person name="Bernier A.-M."/>
            <person name="Bernard K."/>
        </authorList>
    </citation>
    <scope>NUCLEOTIDE SEQUENCE [LARGE SCALE GENOMIC DNA]</scope>
    <source>
        <strain evidence="2 3">NML120219</strain>
    </source>
</reference>
<dbReference type="Gene3D" id="1.25.40.10">
    <property type="entry name" value="Tetratricopeptide repeat domain"/>
    <property type="match status" value="1"/>
</dbReference>
<accession>A0A2A2AP33</accession>
<evidence type="ECO:0000313" key="3">
    <source>
        <dbReference type="Proteomes" id="UP000218439"/>
    </source>
</evidence>
<dbReference type="EMBL" id="NSJE01000035">
    <property type="protein sequence ID" value="PAT40355.1"/>
    <property type="molecule type" value="Genomic_DNA"/>
</dbReference>
<gene>
    <name evidence="2" type="ORF">CK621_14075</name>
</gene>
<dbReference type="InterPro" id="IPR006597">
    <property type="entry name" value="Sel1-like"/>
</dbReference>